<reference evidence="1" key="1">
    <citation type="submission" date="2019-08" db="EMBL/GenBank/DDBJ databases">
        <authorList>
            <person name="Kucharzyk K."/>
            <person name="Murdoch R.W."/>
            <person name="Higgins S."/>
            <person name="Loffler F."/>
        </authorList>
    </citation>
    <scope>NUCLEOTIDE SEQUENCE</scope>
</reference>
<organism evidence="1">
    <name type="scientific">bioreactor metagenome</name>
    <dbReference type="NCBI Taxonomy" id="1076179"/>
    <lineage>
        <taxon>unclassified sequences</taxon>
        <taxon>metagenomes</taxon>
        <taxon>ecological metagenomes</taxon>
    </lineage>
</organism>
<sequence length="129" mass="14469">MHAQPDRSLGDTSFDQHRVKNPDEMEVYLVEKVLVSHTWSGIQAICNGIYSWFPSDRDAEFNKRSKQDTSPCQPGALRHFGERFDIRTESAHSVADIGGISPFIYLPSPSAITLIASNVVLLHQDRFAP</sequence>
<proteinExistence type="predicted"/>
<dbReference type="AlphaFoldDB" id="A0A645D4K1"/>
<protein>
    <submittedName>
        <fullName evidence="1">Uncharacterized protein</fullName>
    </submittedName>
</protein>
<evidence type="ECO:0000313" key="1">
    <source>
        <dbReference type="EMBL" id="MPM83572.1"/>
    </source>
</evidence>
<gene>
    <name evidence="1" type="ORF">SDC9_130636</name>
</gene>
<dbReference type="EMBL" id="VSSQ01032340">
    <property type="protein sequence ID" value="MPM83572.1"/>
    <property type="molecule type" value="Genomic_DNA"/>
</dbReference>
<name>A0A645D4K1_9ZZZZ</name>
<comment type="caution">
    <text evidence="1">The sequence shown here is derived from an EMBL/GenBank/DDBJ whole genome shotgun (WGS) entry which is preliminary data.</text>
</comment>
<accession>A0A645D4K1</accession>